<feature type="coiled-coil region" evidence="1">
    <location>
        <begin position="93"/>
        <end position="120"/>
    </location>
</feature>
<dbReference type="PANTHER" id="PTHR16230">
    <property type="entry name" value="CAPPUCCINO"/>
    <property type="match status" value="1"/>
</dbReference>
<organism evidence="2 3">
    <name type="scientific">Callosobruchus maculatus</name>
    <name type="common">Southern cowpea weevil</name>
    <name type="synonym">Pulse bruchid</name>
    <dbReference type="NCBI Taxonomy" id="64391"/>
    <lineage>
        <taxon>Eukaryota</taxon>
        <taxon>Metazoa</taxon>
        <taxon>Ecdysozoa</taxon>
        <taxon>Arthropoda</taxon>
        <taxon>Hexapoda</taxon>
        <taxon>Insecta</taxon>
        <taxon>Pterygota</taxon>
        <taxon>Neoptera</taxon>
        <taxon>Endopterygota</taxon>
        <taxon>Coleoptera</taxon>
        <taxon>Polyphaga</taxon>
        <taxon>Cucujiformia</taxon>
        <taxon>Chrysomeloidea</taxon>
        <taxon>Chrysomelidae</taxon>
        <taxon>Bruchinae</taxon>
        <taxon>Bruchini</taxon>
        <taxon>Callosobruchus</taxon>
    </lineage>
</organism>
<dbReference type="AlphaFoldDB" id="A0A653BEE5"/>
<name>A0A653BEE5_CALMS</name>
<protein>
    <submittedName>
        <fullName evidence="2">Uncharacterized protein</fullName>
    </submittedName>
</protein>
<keyword evidence="1" id="KW-0175">Coiled coil</keyword>
<proteinExistence type="predicted"/>
<dbReference type="Proteomes" id="UP000410492">
    <property type="component" value="Unassembled WGS sequence"/>
</dbReference>
<reference evidence="2 3" key="1">
    <citation type="submission" date="2019-01" db="EMBL/GenBank/DDBJ databases">
        <authorList>
            <person name="Sayadi A."/>
        </authorList>
    </citation>
    <scope>NUCLEOTIDE SEQUENCE [LARGE SCALE GENOMIC DNA]</scope>
</reference>
<dbReference type="GO" id="GO:0031083">
    <property type="term" value="C:BLOC-1 complex"/>
    <property type="evidence" value="ECO:0007669"/>
    <property type="project" value="TreeGrafter"/>
</dbReference>
<dbReference type="InterPro" id="IPR024857">
    <property type="entry name" value="Cappuccino"/>
</dbReference>
<dbReference type="EMBL" id="CAACVG010000364">
    <property type="protein sequence ID" value="VEN33962.1"/>
    <property type="molecule type" value="Genomic_DNA"/>
</dbReference>
<accession>A0A653BEE5</accession>
<sequence length="156" mass="18192">MFCQIFFKQIGNMSIAKTATDYAKYLDLDFPSQIQCLTSTIYEMLARLEEFQTILSFMSQDRNYYNSMITSIPKYQGEIDDLCKKIDMVEGLIAHIKDNMDTLESRVEKAETELNINESTMKVPNIFTPLFKKNTVPDRNSPSKGMEMFHTEDYFK</sequence>
<gene>
    <name evidence="2" type="ORF">CALMAC_LOCUS328</name>
</gene>
<dbReference type="OrthoDB" id="2372305at2759"/>
<evidence type="ECO:0000256" key="1">
    <source>
        <dbReference type="SAM" id="Coils"/>
    </source>
</evidence>
<evidence type="ECO:0000313" key="2">
    <source>
        <dbReference type="EMBL" id="VEN33962.1"/>
    </source>
</evidence>
<evidence type="ECO:0000313" key="3">
    <source>
        <dbReference type="Proteomes" id="UP000410492"/>
    </source>
</evidence>
<dbReference type="PANTHER" id="PTHR16230:SF3">
    <property type="entry name" value="BIOGENESIS OF LYSOSOMAL ORGANELLES COMPLEX-1, SUBUNIT 4, CAPPUCCINO"/>
    <property type="match status" value="1"/>
</dbReference>
<keyword evidence="3" id="KW-1185">Reference proteome</keyword>